<evidence type="ECO:0000256" key="9">
    <source>
        <dbReference type="ARBA" id="ARBA00023012"/>
    </source>
</evidence>
<dbReference type="PROSITE" id="PS50109">
    <property type="entry name" value="HIS_KIN"/>
    <property type="match status" value="1"/>
</dbReference>
<dbReference type="SMART" id="SM00387">
    <property type="entry name" value="HATPase_c"/>
    <property type="match status" value="1"/>
</dbReference>
<dbReference type="SMART" id="SM00388">
    <property type="entry name" value="HisKA"/>
    <property type="match status" value="1"/>
</dbReference>
<dbReference type="Pfam" id="PF00672">
    <property type="entry name" value="HAMP"/>
    <property type="match status" value="1"/>
</dbReference>
<reference evidence="12 13" key="1">
    <citation type="submission" date="2020-03" db="EMBL/GenBank/DDBJ databases">
        <title>Complete genome sequences of two sulfur-disproportionating bacterial strains T55J and Mzg5.</title>
        <authorList>
            <person name="Umezawa K."/>
            <person name="Kojima H."/>
            <person name="Kato Y."/>
            <person name="Fukui M."/>
        </authorList>
    </citation>
    <scope>NUCLEOTIDE SEQUENCE [LARGE SCALE GENOMIC DNA]</scope>
    <source>
        <strain evidence="12 13">T55J</strain>
    </source>
</reference>
<dbReference type="Proteomes" id="UP000516360">
    <property type="component" value="Chromosome"/>
</dbReference>
<keyword evidence="8" id="KW-0067">ATP-binding</keyword>
<gene>
    <name evidence="12" type="ORF">JZK55_09230</name>
</gene>
<dbReference type="InterPro" id="IPR004358">
    <property type="entry name" value="Sig_transdc_His_kin-like_C"/>
</dbReference>
<dbReference type="PROSITE" id="PS50885">
    <property type="entry name" value="HAMP"/>
    <property type="match status" value="1"/>
</dbReference>
<proteinExistence type="predicted"/>
<feature type="domain" description="HAMP" evidence="11">
    <location>
        <begin position="203"/>
        <end position="255"/>
    </location>
</feature>
<dbReference type="SUPFAM" id="SSF158472">
    <property type="entry name" value="HAMP domain-like"/>
    <property type="match status" value="1"/>
</dbReference>
<dbReference type="GO" id="GO:0005524">
    <property type="term" value="F:ATP binding"/>
    <property type="evidence" value="ECO:0007669"/>
    <property type="project" value="UniProtKB-KW"/>
</dbReference>
<dbReference type="GO" id="GO:0016020">
    <property type="term" value="C:membrane"/>
    <property type="evidence" value="ECO:0007669"/>
    <property type="project" value="UniProtKB-SubCell"/>
</dbReference>
<dbReference type="InterPro" id="IPR036097">
    <property type="entry name" value="HisK_dim/P_sf"/>
</dbReference>
<dbReference type="Gene3D" id="1.10.8.500">
    <property type="entry name" value="HAMP domain in histidine kinase"/>
    <property type="match status" value="1"/>
</dbReference>
<comment type="catalytic activity">
    <reaction evidence="1">
        <text>ATP + protein L-histidine = ADP + protein N-phospho-L-histidine.</text>
        <dbReference type="EC" id="2.7.13.3"/>
    </reaction>
</comment>
<dbReference type="Pfam" id="PF02518">
    <property type="entry name" value="HATPase_c"/>
    <property type="match status" value="1"/>
</dbReference>
<dbReference type="PANTHER" id="PTHR43065">
    <property type="entry name" value="SENSOR HISTIDINE KINASE"/>
    <property type="match status" value="1"/>
</dbReference>
<evidence type="ECO:0000256" key="1">
    <source>
        <dbReference type="ARBA" id="ARBA00000085"/>
    </source>
</evidence>
<dbReference type="InterPro" id="IPR003661">
    <property type="entry name" value="HisK_dim/P_dom"/>
</dbReference>
<dbReference type="Gene3D" id="3.30.565.10">
    <property type="entry name" value="Histidine kinase-like ATPase, C-terminal domain"/>
    <property type="match status" value="1"/>
</dbReference>
<dbReference type="Gene3D" id="3.30.450.290">
    <property type="match status" value="1"/>
</dbReference>
<dbReference type="KEGG" id="dtp:JZK55_09230"/>
<dbReference type="SUPFAM" id="SSF55874">
    <property type="entry name" value="ATPase domain of HSP90 chaperone/DNA topoisomerase II/histidine kinase"/>
    <property type="match status" value="1"/>
</dbReference>
<organism evidence="12 13">
    <name type="scientific">Dissulfurispira thermophila</name>
    <dbReference type="NCBI Taxonomy" id="2715679"/>
    <lineage>
        <taxon>Bacteria</taxon>
        <taxon>Pseudomonadati</taxon>
        <taxon>Nitrospirota</taxon>
        <taxon>Thermodesulfovibrionia</taxon>
        <taxon>Thermodesulfovibrionales</taxon>
        <taxon>Dissulfurispiraceae</taxon>
        <taxon>Dissulfurispira</taxon>
    </lineage>
</organism>
<keyword evidence="5" id="KW-0808">Transferase</keyword>
<dbReference type="CDD" id="cd00082">
    <property type="entry name" value="HisKA"/>
    <property type="match status" value="1"/>
</dbReference>
<dbReference type="PRINTS" id="PR00344">
    <property type="entry name" value="BCTRLSENSOR"/>
</dbReference>
<dbReference type="CDD" id="cd06225">
    <property type="entry name" value="HAMP"/>
    <property type="match status" value="1"/>
</dbReference>
<evidence type="ECO:0000256" key="2">
    <source>
        <dbReference type="ARBA" id="ARBA00004370"/>
    </source>
</evidence>
<dbReference type="InterPro" id="IPR036890">
    <property type="entry name" value="HATPase_C_sf"/>
</dbReference>
<dbReference type="InterPro" id="IPR003660">
    <property type="entry name" value="HAMP_dom"/>
</dbReference>
<accession>A0A7G1H1M1</accession>
<dbReference type="GO" id="GO:0000155">
    <property type="term" value="F:phosphorelay sensor kinase activity"/>
    <property type="evidence" value="ECO:0007669"/>
    <property type="project" value="InterPro"/>
</dbReference>
<keyword evidence="13" id="KW-1185">Reference proteome</keyword>
<evidence type="ECO:0000256" key="7">
    <source>
        <dbReference type="ARBA" id="ARBA00022777"/>
    </source>
</evidence>
<dbReference type="AlphaFoldDB" id="A0A7G1H1M1"/>
<evidence type="ECO:0000259" key="11">
    <source>
        <dbReference type="PROSITE" id="PS50885"/>
    </source>
</evidence>
<dbReference type="SUPFAM" id="SSF47384">
    <property type="entry name" value="Homodimeric domain of signal transducing histidine kinase"/>
    <property type="match status" value="1"/>
</dbReference>
<evidence type="ECO:0000313" key="12">
    <source>
        <dbReference type="EMBL" id="BCB96001.1"/>
    </source>
</evidence>
<keyword evidence="7 12" id="KW-0418">Kinase</keyword>
<dbReference type="Pfam" id="PF00512">
    <property type="entry name" value="HisKA"/>
    <property type="match status" value="1"/>
</dbReference>
<keyword evidence="9" id="KW-0902">Two-component regulatory system</keyword>
<evidence type="ECO:0000256" key="6">
    <source>
        <dbReference type="ARBA" id="ARBA00022741"/>
    </source>
</evidence>
<dbReference type="EMBL" id="AP022873">
    <property type="protein sequence ID" value="BCB96001.1"/>
    <property type="molecule type" value="Genomic_DNA"/>
</dbReference>
<evidence type="ECO:0000256" key="8">
    <source>
        <dbReference type="ARBA" id="ARBA00022840"/>
    </source>
</evidence>
<evidence type="ECO:0000256" key="5">
    <source>
        <dbReference type="ARBA" id="ARBA00022679"/>
    </source>
</evidence>
<sequence length="502" mass="56801">MMNIFKSVRFRLLILSLLAVFVITSVIVMSDVIDTNERLIEAQKEKAVLLSDTIKQSIMLLMLENRWKKLQTLIEDLSKSNPELKEVRIFHPISGRIIISNKIEDVGERIYEKDWNRFVKQEEFPFIIKKYGSMFATRVLSIKNMPPCHKCHSPEQKTLGVLDVEISLAVAQESIKASTYKHVTGLVVGFVIISLIFLIGGERLINAPLRELTDVMKRVESGDLSVRVKENKKDEFGYLSRAFNHMIDALESAKKEIERCHMEQMERASKLASLGEIISGIAHEIKNPLAGISCAIQVFNAELSDNDSKKSVILEILNQVNRLDRIVKDLLSYAKPKPPMLVPSKLHEILDKALFFVYPEAKGRNIVIDNRIDSEIPEILVDPDQIQQVFLNMIINAVHAMPNGGMLIISASKKDRQELQDVIKRQLQDEKFIAIEFQDTGKGISPEDLPYIFEPFFTKKTKGTGLGLSISRKIIMEHGGGISVKSELGKGSIFTVYLPMKD</sequence>
<evidence type="ECO:0000256" key="4">
    <source>
        <dbReference type="ARBA" id="ARBA00022553"/>
    </source>
</evidence>
<evidence type="ECO:0000313" key="13">
    <source>
        <dbReference type="Proteomes" id="UP000516360"/>
    </source>
</evidence>
<dbReference type="PANTHER" id="PTHR43065:SF10">
    <property type="entry name" value="PEROXIDE STRESS-ACTIVATED HISTIDINE KINASE MAK3"/>
    <property type="match status" value="1"/>
</dbReference>
<dbReference type="EC" id="2.7.13.3" evidence="3"/>
<dbReference type="InterPro" id="IPR003594">
    <property type="entry name" value="HATPase_dom"/>
</dbReference>
<keyword evidence="6" id="KW-0547">Nucleotide-binding</keyword>
<dbReference type="RefSeq" id="WP_203473456.1">
    <property type="nucleotide sequence ID" value="NZ_AP022873.1"/>
</dbReference>
<dbReference type="Gene3D" id="1.10.287.130">
    <property type="match status" value="1"/>
</dbReference>
<keyword evidence="4" id="KW-0597">Phosphoprotein</keyword>
<dbReference type="SMART" id="SM00304">
    <property type="entry name" value="HAMP"/>
    <property type="match status" value="1"/>
</dbReference>
<dbReference type="InterPro" id="IPR005467">
    <property type="entry name" value="His_kinase_dom"/>
</dbReference>
<comment type="subcellular location">
    <subcellularLocation>
        <location evidence="2">Membrane</location>
    </subcellularLocation>
</comment>
<name>A0A7G1H1M1_9BACT</name>
<evidence type="ECO:0000259" key="10">
    <source>
        <dbReference type="PROSITE" id="PS50109"/>
    </source>
</evidence>
<evidence type="ECO:0000256" key="3">
    <source>
        <dbReference type="ARBA" id="ARBA00012438"/>
    </source>
</evidence>
<feature type="domain" description="Histidine kinase" evidence="10">
    <location>
        <begin position="280"/>
        <end position="502"/>
    </location>
</feature>
<protein>
    <recommendedName>
        <fullName evidence="3">histidine kinase</fullName>
        <ecNumber evidence="3">2.7.13.3</ecNumber>
    </recommendedName>
</protein>